<evidence type="ECO:0000313" key="3">
    <source>
        <dbReference type="Proteomes" id="UP000177870"/>
    </source>
</evidence>
<keyword evidence="1" id="KW-1133">Transmembrane helix</keyword>
<dbReference type="Proteomes" id="UP000177870">
    <property type="component" value="Chromosome"/>
</dbReference>
<dbReference type="KEGG" id="mpro:BJP34_32515"/>
<reference evidence="3" key="1">
    <citation type="submission" date="2016-10" db="EMBL/GenBank/DDBJ databases">
        <title>Comparative genomics uncovers the prolific and rare metabolic potential of the cyanobacterial genus Moorea.</title>
        <authorList>
            <person name="Leao T."/>
            <person name="Castelao G."/>
            <person name="Korobeynikov A."/>
            <person name="Monroe E.A."/>
            <person name="Podell S."/>
            <person name="Glukhov E."/>
            <person name="Allen E."/>
            <person name="Gerwick W.H."/>
            <person name="Gerwick L."/>
        </authorList>
    </citation>
    <scope>NUCLEOTIDE SEQUENCE [LARGE SCALE GENOMIC DNA]</scope>
    <source>
        <strain evidence="3">PAL-8-15-08-1</strain>
    </source>
</reference>
<protein>
    <submittedName>
        <fullName evidence="2">Uncharacterized protein</fullName>
    </submittedName>
</protein>
<name>A0A1D8U0V0_9CYAN</name>
<keyword evidence="1" id="KW-0472">Membrane</keyword>
<accession>A0A1D8U0V0</accession>
<keyword evidence="1" id="KW-0812">Transmembrane</keyword>
<proteinExistence type="predicted"/>
<organism evidence="2 3">
    <name type="scientific">Moorena producens PAL-8-15-08-1</name>
    <dbReference type="NCBI Taxonomy" id="1458985"/>
    <lineage>
        <taxon>Bacteria</taxon>
        <taxon>Bacillati</taxon>
        <taxon>Cyanobacteriota</taxon>
        <taxon>Cyanophyceae</taxon>
        <taxon>Coleofasciculales</taxon>
        <taxon>Coleofasciculaceae</taxon>
        <taxon>Moorena</taxon>
    </lineage>
</organism>
<feature type="transmembrane region" description="Helical" evidence="1">
    <location>
        <begin position="20"/>
        <end position="39"/>
    </location>
</feature>
<evidence type="ECO:0000313" key="2">
    <source>
        <dbReference type="EMBL" id="AOX03527.1"/>
    </source>
</evidence>
<dbReference type="AlphaFoldDB" id="A0A1D8U0V0"/>
<sequence>MISADLHLINLEKSKMVEFVLFNYPFLIYFLIFRFYLYFSGAIIPNSSYFIFLKQTTLDGTSSLWLAKGFLWFRTS</sequence>
<dbReference type="EMBL" id="CP017599">
    <property type="protein sequence ID" value="AOX03527.1"/>
    <property type="molecule type" value="Genomic_DNA"/>
</dbReference>
<evidence type="ECO:0000256" key="1">
    <source>
        <dbReference type="SAM" id="Phobius"/>
    </source>
</evidence>
<gene>
    <name evidence="2" type="ORF">BJP34_32515</name>
</gene>